<dbReference type="SUPFAM" id="SSF53187">
    <property type="entry name" value="Zn-dependent exopeptidases"/>
    <property type="match status" value="1"/>
</dbReference>
<dbReference type="GO" id="GO:0006355">
    <property type="term" value="P:regulation of DNA-templated transcription"/>
    <property type="evidence" value="ECO:0000318"/>
    <property type="project" value="GO_Central"/>
</dbReference>
<evidence type="ECO:0000256" key="4">
    <source>
        <dbReference type="ARBA" id="ARBA00022525"/>
    </source>
</evidence>
<dbReference type="OMA" id="VIMYIPE"/>
<feature type="compositionally biased region" description="Basic and acidic residues" evidence="14">
    <location>
        <begin position="1"/>
        <end position="13"/>
    </location>
</feature>
<dbReference type="InterPro" id="IPR000834">
    <property type="entry name" value="Peptidase_M14"/>
</dbReference>
<dbReference type="Proteomes" id="UP000018468">
    <property type="component" value="Linkage group LG1"/>
</dbReference>
<feature type="compositionally biased region" description="Basic residues" evidence="14">
    <location>
        <begin position="14"/>
        <end position="59"/>
    </location>
</feature>
<dbReference type="Ensembl" id="ENSLOCT00000018699.1">
    <property type="protein sequence ID" value="ENSLOCP00000018667.1"/>
    <property type="gene ID" value="ENSLOCG00000015167.1"/>
</dbReference>
<dbReference type="Pfam" id="PF00246">
    <property type="entry name" value="Peptidase_M14"/>
    <property type="match status" value="1"/>
</dbReference>
<evidence type="ECO:0000256" key="14">
    <source>
        <dbReference type="SAM" id="MobiDB-lite"/>
    </source>
</evidence>
<keyword evidence="18" id="KW-1185">Reference proteome</keyword>
<dbReference type="Gene3D" id="2.60.120.260">
    <property type="entry name" value="Galactose-binding domain-like"/>
    <property type="match status" value="1"/>
</dbReference>
<dbReference type="PROSITE" id="PS50022">
    <property type="entry name" value="FA58C_3"/>
    <property type="match status" value="1"/>
</dbReference>
<organism evidence="17 18">
    <name type="scientific">Lepisosteus oculatus</name>
    <name type="common">Spotted gar</name>
    <dbReference type="NCBI Taxonomy" id="7918"/>
    <lineage>
        <taxon>Eukaryota</taxon>
        <taxon>Metazoa</taxon>
        <taxon>Chordata</taxon>
        <taxon>Craniata</taxon>
        <taxon>Vertebrata</taxon>
        <taxon>Euteleostomi</taxon>
        <taxon>Actinopterygii</taxon>
        <taxon>Neopterygii</taxon>
        <taxon>Holostei</taxon>
        <taxon>Semionotiformes</taxon>
        <taxon>Lepisosteidae</taxon>
        <taxon>Lepisosteus</taxon>
    </lineage>
</organism>
<keyword evidence="7" id="KW-0805">Transcription regulation</keyword>
<dbReference type="PROSITE" id="PS00132">
    <property type="entry name" value="CARBOXYPEPT_ZN_1"/>
    <property type="match status" value="1"/>
</dbReference>
<dbReference type="Bgee" id="ENSLOCG00000015167">
    <property type="expression patterns" value="Expressed in zone of skin and 11 other cell types or tissues"/>
</dbReference>
<feature type="compositionally biased region" description="Basic residues" evidence="14">
    <location>
        <begin position="869"/>
        <end position="882"/>
    </location>
</feature>
<sequence>AKAKKAAEKEAKAKKQKAPKPTKKPKPPKPTKKPKSPRPSKKPKAPKPSKKPKVPKPTKKPKEEQPTKHPTLEEEEDRILRKLGWDNLTPTEPPTVAEREEIHTDLESRKKPEVPLTPDPMKETEEKKDDYWDAKCNLIKERDLKNKKTKLPTTSGAYDVPEPLPEEKEIYPGPYTEDWSHAVTAIKKVEEKKEDSKKEKEEKNKEETKWEEEWETKPKERIYTEPKKCPPLGMESHRIDDDQLLASSSLDHSLGPQRGRLNMQGGEDETEVYGGAWCAESEETQHWFELDARRETEFTGVITQGRDSQIHNDFVTSYYVAFSNDSREWTVLHDGYSEWMFFGNVDKDTPVMSQFVEPVVARYIRVLPQSWNGSLCMRLEFMGCPVSRPSIYSQNEVTSTDDLDFRHHNYKEMRQMMKVINEECPSITRIYNIGKSSQGLKIYAMEISDNPGEHETGEPEFRYTAGLHGNEALGRELLLLLMQFMCKEYNDGNPRVRRLVEGIRIHLVPSLNPDAYELAFEMGSEMGNWGLGHWTEEGYDIFQNFPDLNSVLWGAEDRGWVPRIVPNHHIPIPENFLSENASVAVETRAIISWMERNPFVLGANIQAGEKFVTYPFDMQRPAGNNGRRRGREEEYDEEAWAQSQQHYDSELRETPDDSVFRWLAVSYASTHLTMTETYRGGCHTDDVTAGLGITNRASWKPVVGSMNDFSYLHTNCFELSIFVGCDKFPHESELPQEWESNREALLVFMEQVHRGIKGVVKDREGNPIANATVSVDGINHDVKTAANGDYWRLLNPGEYRVTVRAEGYSPGSRLCVVGYEVGATQCSFTLVKSNWDRIRQIMALNGNRPIRLIHKNGSRPESANGNGKRYGKGNKNGRRRPLSRLSRQQLLRLLRLKRIREQRLRANATSTAPPTTEMPLTTTQPLPSSKSPTTPAGAGSWDTPEPTENYEFEFKIDDE</sequence>
<evidence type="ECO:0000256" key="11">
    <source>
        <dbReference type="ARBA" id="ARBA00074638"/>
    </source>
</evidence>
<feature type="compositionally biased region" description="Basic and acidic residues" evidence="14">
    <location>
        <begin position="97"/>
        <end position="113"/>
    </location>
</feature>
<keyword evidence="10" id="KW-0325">Glycoprotein</keyword>
<dbReference type="InParanoid" id="W5NDF8"/>
<comment type="subcellular location">
    <subcellularLocation>
        <location evidence="1">Secreted</location>
    </subcellularLocation>
</comment>
<dbReference type="EMBL" id="AHAT01006176">
    <property type="status" value="NOT_ANNOTATED_CDS"/>
    <property type="molecule type" value="Genomic_DNA"/>
</dbReference>
<dbReference type="SUPFAM" id="SSF49464">
    <property type="entry name" value="Carboxypeptidase regulatory domain-like"/>
    <property type="match status" value="1"/>
</dbReference>
<comment type="caution">
    <text evidence="13">Lacks conserved residue(s) required for the propagation of feature annotation.</text>
</comment>
<dbReference type="GO" id="GO:0001227">
    <property type="term" value="F:DNA-binding transcription repressor activity, RNA polymerase II-specific"/>
    <property type="evidence" value="ECO:0000318"/>
    <property type="project" value="GO_Central"/>
</dbReference>
<feature type="domain" description="Peptidase M14" evidence="16">
    <location>
        <begin position="406"/>
        <end position="752"/>
    </location>
</feature>
<dbReference type="FunFam" id="2.60.40.1120:FF:000007">
    <property type="entry name" value="Carboxypeptidase X, M14 family member 2"/>
    <property type="match status" value="1"/>
</dbReference>
<dbReference type="Gene3D" id="3.40.630.10">
    <property type="entry name" value="Zn peptidases"/>
    <property type="match status" value="1"/>
</dbReference>
<reference evidence="17" key="2">
    <citation type="submission" date="2025-08" db="UniProtKB">
        <authorList>
            <consortium name="Ensembl"/>
        </authorList>
    </citation>
    <scope>IDENTIFICATION</scope>
</reference>
<keyword evidence="5" id="KW-0732">Signal</keyword>
<dbReference type="FunFam" id="3.40.630.10:FF:000007">
    <property type="entry name" value="Carboxypeptidase X (M14 family), member 1"/>
    <property type="match status" value="1"/>
</dbReference>
<evidence type="ECO:0000256" key="13">
    <source>
        <dbReference type="PROSITE-ProRule" id="PRU01379"/>
    </source>
</evidence>
<feature type="region of interest" description="Disordered" evidence="14">
    <location>
        <begin position="150"/>
        <end position="176"/>
    </location>
</feature>
<dbReference type="PANTHER" id="PTHR11532">
    <property type="entry name" value="PROTEASE M14 CARBOXYPEPTIDASE"/>
    <property type="match status" value="1"/>
</dbReference>
<evidence type="ECO:0000256" key="3">
    <source>
        <dbReference type="ARBA" id="ARBA00022491"/>
    </source>
</evidence>
<name>W5NDF8_LEPOC</name>
<dbReference type="GO" id="GO:0006508">
    <property type="term" value="P:proteolysis"/>
    <property type="evidence" value="ECO:0007669"/>
    <property type="project" value="InterPro"/>
</dbReference>
<dbReference type="FunFam" id="2.60.120.260:FF:000068">
    <property type="entry name" value="Adipocyte enhancer-binding protein 1"/>
    <property type="match status" value="1"/>
</dbReference>
<comment type="similarity">
    <text evidence="2 13">Belongs to the peptidase M14 family.</text>
</comment>
<reference evidence="17" key="3">
    <citation type="submission" date="2025-09" db="UniProtKB">
        <authorList>
            <consortium name="Ensembl"/>
        </authorList>
    </citation>
    <scope>IDENTIFICATION</scope>
</reference>
<keyword evidence="8" id="KW-0238">DNA-binding</keyword>
<evidence type="ECO:0000256" key="9">
    <source>
        <dbReference type="ARBA" id="ARBA00023163"/>
    </source>
</evidence>
<feature type="domain" description="F5/8 type C" evidence="15">
    <location>
        <begin position="227"/>
        <end position="384"/>
    </location>
</feature>
<feature type="region of interest" description="Disordered" evidence="14">
    <location>
        <begin position="1"/>
        <end position="128"/>
    </location>
</feature>
<keyword evidence="3" id="KW-0678">Repressor</keyword>
<dbReference type="PRINTS" id="PR00765">
    <property type="entry name" value="CRBOXYPTASEA"/>
</dbReference>
<dbReference type="CDD" id="cd11308">
    <property type="entry name" value="Peptidase_M14NE-CP-C_like"/>
    <property type="match status" value="1"/>
</dbReference>
<dbReference type="GO" id="GO:0008270">
    <property type="term" value="F:zinc ion binding"/>
    <property type="evidence" value="ECO:0007669"/>
    <property type="project" value="InterPro"/>
</dbReference>
<evidence type="ECO:0000259" key="15">
    <source>
        <dbReference type="PROSITE" id="PS50022"/>
    </source>
</evidence>
<evidence type="ECO:0000256" key="12">
    <source>
        <dbReference type="ARBA" id="ARBA00079261"/>
    </source>
</evidence>
<evidence type="ECO:0000256" key="5">
    <source>
        <dbReference type="ARBA" id="ARBA00022729"/>
    </source>
</evidence>
<evidence type="ECO:0000256" key="10">
    <source>
        <dbReference type="ARBA" id="ARBA00023180"/>
    </source>
</evidence>
<keyword evidence="6" id="KW-0112">Calmodulin-binding</keyword>
<feature type="compositionally biased region" description="Polar residues" evidence="14">
    <location>
        <begin position="907"/>
        <end position="934"/>
    </location>
</feature>
<dbReference type="GO" id="GO:0005516">
    <property type="term" value="F:calmodulin binding"/>
    <property type="evidence" value="ECO:0007669"/>
    <property type="project" value="UniProtKB-KW"/>
</dbReference>
<evidence type="ECO:0000256" key="8">
    <source>
        <dbReference type="ARBA" id="ARBA00023125"/>
    </source>
</evidence>
<keyword evidence="9" id="KW-0804">Transcription</keyword>
<dbReference type="GO" id="GO:0005576">
    <property type="term" value="C:extracellular region"/>
    <property type="evidence" value="ECO:0007669"/>
    <property type="project" value="UniProtKB-SubCell"/>
</dbReference>
<dbReference type="FunCoup" id="W5NDF8">
    <property type="interactions" value="609"/>
</dbReference>
<dbReference type="eggNOG" id="KOG2649">
    <property type="taxonomic scope" value="Eukaryota"/>
</dbReference>
<dbReference type="STRING" id="7918.ENSLOCP00000018667"/>
<dbReference type="InterPro" id="IPR008969">
    <property type="entry name" value="CarboxyPept-like_regulatory"/>
</dbReference>
<dbReference type="InterPro" id="IPR050753">
    <property type="entry name" value="Peptidase_M14_domain"/>
</dbReference>
<evidence type="ECO:0000256" key="2">
    <source>
        <dbReference type="ARBA" id="ARBA00005988"/>
    </source>
</evidence>
<dbReference type="SUPFAM" id="SSF49785">
    <property type="entry name" value="Galactose-binding domain-like"/>
    <property type="match status" value="1"/>
</dbReference>
<protein>
    <recommendedName>
        <fullName evidence="11">Adipocyte enhancer-binding protein 1</fullName>
    </recommendedName>
    <alternativeName>
        <fullName evidence="12">Aortic carboxypeptidase-like protein</fullName>
    </alternativeName>
</protein>
<keyword evidence="4" id="KW-0964">Secreted</keyword>
<dbReference type="HOGENOM" id="CLU_006722_2_0_1"/>
<evidence type="ECO:0000259" key="16">
    <source>
        <dbReference type="PROSITE" id="PS52035"/>
    </source>
</evidence>
<evidence type="ECO:0000313" key="18">
    <source>
        <dbReference type="Proteomes" id="UP000018468"/>
    </source>
</evidence>
<evidence type="ECO:0000256" key="1">
    <source>
        <dbReference type="ARBA" id="ARBA00004613"/>
    </source>
</evidence>
<dbReference type="InterPro" id="IPR000421">
    <property type="entry name" value="FA58C"/>
</dbReference>
<feature type="region of interest" description="Disordered" evidence="14">
    <location>
        <begin position="902"/>
        <end position="959"/>
    </location>
</feature>
<feature type="region of interest" description="Disordered" evidence="14">
    <location>
        <begin position="189"/>
        <end position="208"/>
    </location>
</feature>
<evidence type="ECO:0000256" key="6">
    <source>
        <dbReference type="ARBA" id="ARBA00022860"/>
    </source>
</evidence>
<dbReference type="InterPro" id="IPR057246">
    <property type="entry name" value="CARBOXYPEPT_ZN_1"/>
</dbReference>
<proteinExistence type="inferred from homology"/>
<accession>W5NDF8</accession>
<dbReference type="GO" id="GO:0000977">
    <property type="term" value="F:RNA polymerase II transcription regulatory region sequence-specific DNA binding"/>
    <property type="evidence" value="ECO:0000318"/>
    <property type="project" value="GO_Central"/>
</dbReference>
<dbReference type="PROSITE" id="PS52035">
    <property type="entry name" value="PEPTIDASE_M14"/>
    <property type="match status" value="1"/>
</dbReference>
<dbReference type="InterPro" id="IPR008979">
    <property type="entry name" value="Galactose-bd-like_sf"/>
</dbReference>
<dbReference type="SMART" id="SM00631">
    <property type="entry name" value="Zn_pept"/>
    <property type="match status" value="1"/>
</dbReference>
<dbReference type="SMART" id="SM00231">
    <property type="entry name" value="FA58C"/>
    <property type="match status" value="1"/>
</dbReference>
<dbReference type="GeneTree" id="ENSGT00940000158323"/>
<feature type="region of interest" description="Disordered" evidence="14">
    <location>
        <begin position="852"/>
        <end position="884"/>
    </location>
</feature>
<dbReference type="CDD" id="cd00057">
    <property type="entry name" value="FA58C"/>
    <property type="match status" value="1"/>
</dbReference>
<evidence type="ECO:0000313" key="17">
    <source>
        <dbReference type="Ensembl" id="ENSLOCP00000018667.1"/>
    </source>
</evidence>
<dbReference type="PANTHER" id="PTHR11532:SF48">
    <property type="entry name" value="ADIPOCYTE ENHANCER-BINDING PROTEIN 1"/>
    <property type="match status" value="1"/>
</dbReference>
<feature type="compositionally biased region" description="Basic and acidic residues" evidence="14">
    <location>
        <begin position="60"/>
        <end position="84"/>
    </location>
</feature>
<reference evidence="18" key="1">
    <citation type="submission" date="2011-12" db="EMBL/GenBank/DDBJ databases">
        <title>The Draft Genome of Lepisosteus oculatus.</title>
        <authorList>
            <consortium name="The Broad Institute Genome Assembly &amp; Analysis Group"/>
            <consortium name="Computational R&amp;D Group"/>
            <consortium name="and Sequencing Platform"/>
            <person name="Di Palma F."/>
            <person name="Alfoldi J."/>
            <person name="Johnson J."/>
            <person name="Berlin A."/>
            <person name="Gnerre S."/>
            <person name="Jaffe D."/>
            <person name="MacCallum I."/>
            <person name="Young S."/>
            <person name="Walker B.J."/>
            <person name="Lander E.S."/>
            <person name="Lindblad-Toh K."/>
        </authorList>
    </citation>
    <scope>NUCLEOTIDE SEQUENCE [LARGE SCALE GENOMIC DNA]</scope>
</reference>
<dbReference type="Gene3D" id="2.60.40.1120">
    <property type="entry name" value="Carboxypeptidase-like, regulatory domain"/>
    <property type="match status" value="1"/>
</dbReference>
<dbReference type="Pfam" id="PF13620">
    <property type="entry name" value="CarboxypepD_reg"/>
    <property type="match status" value="1"/>
</dbReference>
<evidence type="ECO:0000256" key="7">
    <source>
        <dbReference type="ARBA" id="ARBA00023015"/>
    </source>
</evidence>
<dbReference type="AlphaFoldDB" id="W5NDF8"/>
<dbReference type="Pfam" id="PF00754">
    <property type="entry name" value="F5_F8_type_C"/>
    <property type="match status" value="1"/>
</dbReference>